<dbReference type="InterPro" id="IPR018062">
    <property type="entry name" value="HTH_AraC-typ_CS"/>
</dbReference>
<reference evidence="5" key="1">
    <citation type="submission" date="2020-10" db="EMBL/GenBank/DDBJ databases">
        <authorList>
            <person name="Gilroy R."/>
        </authorList>
    </citation>
    <scope>NUCLEOTIDE SEQUENCE</scope>
    <source>
        <strain evidence="5">ChiGjej2B2-12916</strain>
    </source>
</reference>
<proteinExistence type="predicted"/>
<dbReference type="InterPro" id="IPR009057">
    <property type="entry name" value="Homeodomain-like_sf"/>
</dbReference>
<dbReference type="Gene3D" id="1.10.10.60">
    <property type="entry name" value="Homeodomain-like"/>
    <property type="match status" value="2"/>
</dbReference>
<protein>
    <submittedName>
        <fullName evidence="5">Helix-turn-helix transcriptional regulator</fullName>
    </submittedName>
</protein>
<dbReference type="Proteomes" id="UP000886879">
    <property type="component" value="Unassembled WGS sequence"/>
</dbReference>
<dbReference type="EMBL" id="DVFO01000026">
    <property type="protein sequence ID" value="HIQ60543.1"/>
    <property type="molecule type" value="Genomic_DNA"/>
</dbReference>
<dbReference type="GO" id="GO:0043565">
    <property type="term" value="F:sequence-specific DNA binding"/>
    <property type="evidence" value="ECO:0007669"/>
    <property type="project" value="InterPro"/>
</dbReference>
<dbReference type="PRINTS" id="PR00032">
    <property type="entry name" value="HTHARAC"/>
</dbReference>
<comment type="caution">
    <text evidence="5">The sequence shown here is derived from an EMBL/GenBank/DDBJ whole genome shotgun (WGS) entry which is preliminary data.</text>
</comment>
<keyword evidence="1" id="KW-0805">Transcription regulation</keyword>
<dbReference type="PANTHER" id="PTHR43280:SF2">
    <property type="entry name" value="HTH-TYPE TRANSCRIPTIONAL REGULATOR EXSA"/>
    <property type="match status" value="1"/>
</dbReference>
<feature type="domain" description="HTH araC/xylS-type" evidence="4">
    <location>
        <begin position="33"/>
        <end position="131"/>
    </location>
</feature>
<dbReference type="InterPro" id="IPR018060">
    <property type="entry name" value="HTH_AraC"/>
</dbReference>
<accession>A0A9D1CGR0</accession>
<keyword evidence="2" id="KW-0238">DNA-binding</keyword>
<evidence type="ECO:0000256" key="2">
    <source>
        <dbReference type="ARBA" id="ARBA00023125"/>
    </source>
</evidence>
<dbReference type="PANTHER" id="PTHR43280">
    <property type="entry name" value="ARAC-FAMILY TRANSCRIPTIONAL REGULATOR"/>
    <property type="match status" value="1"/>
</dbReference>
<dbReference type="SUPFAM" id="SSF46689">
    <property type="entry name" value="Homeodomain-like"/>
    <property type="match status" value="2"/>
</dbReference>
<dbReference type="PROSITE" id="PS00041">
    <property type="entry name" value="HTH_ARAC_FAMILY_1"/>
    <property type="match status" value="1"/>
</dbReference>
<keyword evidence="3" id="KW-0804">Transcription</keyword>
<name>A0A9D1CGR0_9FIRM</name>
<dbReference type="PROSITE" id="PS01124">
    <property type="entry name" value="HTH_ARAC_FAMILY_2"/>
    <property type="match status" value="1"/>
</dbReference>
<dbReference type="AlphaFoldDB" id="A0A9D1CGR0"/>
<sequence length="136" mass="15977">MMNSILYEYLYLWATRFPNTDIPSREKHISYVEEALKYIEANYSEAVTIQDLANWLGLERTYLYRLFKSMVGMSPQAYLLDVRIRQACTLLTHSDLTITNIARSVGYEDSLYFSRLFRRKKGQTPSQYRSTHQSPG</sequence>
<organism evidence="5 6">
    <name type="scientific">Candidatus Enterenecus faecium</name>
    <dbReference type="NCBI Taxonomy" id="2840780"/>
    <lineage>
        <taxon>Bacteria</taxon>
        <taxon>Bacillati</taxon>
        <taxon>Bacillota</taxon>
        <taxon>Clostridia</taxon>
        <taxon>Eubacteriales</taxon>
        <taxon>Candidatus Enterenecus</taxon>
    </lineage>
</organism>
<evidence type="ECO:0000256" key="3">
    <source>
        <dbReference type="ARBA" id="ARBA00023163"/>
    </source>
</evidence>
<evidence type="ECO:0000313" key="6">
    <source>
        <dbReference type="Proteomes" id="UP000886879"/>
    </source>
</evidence>
<dbReference type="SMART" id="SM00342">
    <property type="entry name" value="HTH_ARAC"/>
    <property type="match status" value="1"/>
</dbReference>
<dbReference type="GO" id="GO:0003700">
    <property type="term" value="F:DNA-binding transcription factor activity"/>
    <property type="evidence" value="ECO:0007669"/>
    <property type="project" value="InterPro"/>
</dbReference>
<gene>
    <name evidence="5" type="ORF">IAD31_02980</name>
</gene>
<dbReference type="Pfam" id="PF12833">
    <property type="entry name" value="HTH_18"/>
    <property type="match status" value="1"/>
</dbReference>
<evidence type="ECO:0000259" key="4">
    <source>
        <dbReference type="PROSITE" id="PS01124"/>
    </source>
</evidence>
<reference evidence="5" key="2">
    <citation type="journal article" date="2021" name="PeerJ">
        <title>Extensive microbial diversity within the chicken gut microbiome revealed by metagenomics and culture.</title>
        <authorList>
            <person name="Gilroy R."/>
            <person name="Ravi A."/>
            <person name="Getino M."/>
            <person name="Pursley I."/>
            <person name="Horton D.L."/>
            <person name="Alikhan N.F."/>
            <person name="Baker D."/>
            <person name="Gharbi K."/>
            <person name="Hall N."/>
            <person name="Watson M."/>
            <person name="Adriaenssens E.M."/>
            <person name="Foster-Nyarko E."/>
            <person name="Jarju S."/>
            <person name="Secka A."/>
            <person name="Antonio M."/>
            <person name="Oren A."/>
            <person name="Chaudhuri R.R."/>
            <person name="La Ragione R."/>
            <person name="Hildebrand F."/>
            <person name="Pallen M.J."/>
        </authorList>
    </citation>
    <scope>NUCLEOTIDE SEQUENCE</scope>
    <source>
        <strain evidence="5">ChiGjej2B2-12916</strain>
    </source>
</reference>
<dbReference type="InterPro" id="IPR020449">
    <property type="entry name" value="Tscrpt_reg_AraC-type_HTH"/>
</dbReference>
<evidence type="ECO:0000313" key="5">
    <source>
        <dbReference type="EMBL" id="HIQ60543.1"/>
    </source>
</evidence>
<evidence type="ECO:0000256" key="1">
    <source>
        <dbReference type="ARBA" id="ARBA00023015"/>
    </source>
</evidence>